<evidence type="ECO:0000313" key="1">
    <source>
        <dbReference type="EMBL" id="CDH34453.1"/>
    </source>
</evidence>
<dbReference type="EMBL" id="CBTB010000233">
    <property type="protein sequence ID" value="CDH34453.1"/>
    <property type="molecule type" value="Genomic_DNA"/>
</dbReference>
<comment type="caution">
    <text evidence="1">The sequence shown here is derived from an EMBL/GenBank/DDBJ whole genome shotgun (WGS) entry which is preliminary data.</text>
</comment>
<dbReference type="Proteomes" id="UP000028480">
    <property type="component" value="Unassembled WGS sequence"/>
</dbReference>
<gene>
    <name evidence="1" type="ORF">XBI1_3080027</name>
</gene>
<sequence length="42" mass="4943">MPRQIKFVRFYVISEGQTNESKSGAFVLIIKFSLNWLYQSCL</sequence>
<organism evidence="1">
    <name type="scientific">Xenorhabdus bovienii str. Intermedium</name>
    <dbReference type="NCBI Taxonomy" id="1379677"/>
    <lineage>
        <taxon>Bacteria</taxon>
        <taxon>Pseudomonadati</taxon>
        <taxon>Pseudomonadota</taxon>
        <taxon>Gammaproteobacteria</taxon>
        <taxon>Enterobacterales</taxon>
        <taxon>Morganellaceae</taxon>
        <taxon>Xenorhabdus</taxon>
    </lineage>
</organism>
<reference evidence="1" key="1">
    <citation type="submission" date="2013-07" db="EMBL/GenBank/DDBJ databases">
        <title>Sub-species coevolution in mutualistic symbiosis.</title>
        <authorList>
            <person name="Murfin K."/>
            <person name="Klassen J."/>
            <person name="Lee M."/>
            <person name="Forst S."/>
            <person name="Stock P."/>
            <person name="Goodrich-Blair H."/>
        </authorList>
    </citation>
    <scope>NUCLEOTIDE SEQUENCE [LARGE SCALE GENOMIC DNA]</scope>
    <source>
        <strain evidence="1">Intermedium</strain>
    </source>
</reference>
<name>A0A077QM98_XENBV</name>
<dbReference type="AlphaFoldDB" id="A0A077QM98"/>
<dbReference type="HOGENOM" id="CLU_3259907_0_0_6"/>
<proteinExistence type="predicted"/>
<protein>
    <submittedName>
        <fullName evidence="1">Uncharacterized protein</fullName>
    </submittedName>
</protein>
<accession>A0A077QM98</accession>